<evidence type="ECO:0000313" key="1">
    <source>
        <dbReference type="EMBL" id="CAG8887061.1"/>
    </source>
</evidence>
<dbReference type="AlphaFoldDB" id="A0A9W4K2A8"/>
<dbReference type="Proteomes" id="UP001154252">
    <property type="component" value="Unassembled WGS sequence"/>
</dbReference>
<comment type="caution">
    <text evidence="1">The sequence shown here is derived from an EMBL/GenBank/DDBJ whole genome shotgun (WGS) entry which is preliminary data.</text>
</comment>
<proteinExistence type="predicted"/>
<accession>A0A9W4K2A8</accession>
<dbReference type="EMBL" id="CAJVRC010000836">
    <property type="protein sequence ID" value="CAG8887061.1"/>
    <property type="molecule type" value="Genomic_DNA"/>
</dbReference>
<evidence type="ECO:0000313" key="2">
    <source>
        <dbReference type="Proteomes" id="UP001154252"/>
    </source>
</evidence>
<gene>
    <name evidence="1" type="ORF">PEGY_LOCUS989</name>
</gene>
<keyword evidence="2" id="KW-1185">Reference proteome</keyword>
<evidence type="ECO:0008006" key="3">
    <source>
        <dbReference type="Google" id="ProtNLM"/>
    </source>
</evidence>
<reference evidence="1" key="1">
    <citation type="submission" date="2021-07" db="EMBL/GenBank/DDBJ databases">
        <authorList>
            <person name="Branca A.L. A."/>
        </authorList>
    </citation>
    <scope>NUCLEOTIDE SEQUENCE</scope>
</reference>
<organism evidence="1 2">
    <name type="scientific">Penicillium egyptiacum</name>
    <dbReference type="NCBI Taxonomy" id="1303716"/>
    <lineage>
        <taxon>Eukaryota</taxon>
        <taxon>Fungi</taxon>
        <taxon>Dikarya</taxon>
        <taxon>Ascomycota</taxon>
        <taxon>Pezizomycotina</taxon>
        <taxon>Eurotiomycetes</taxon>
        <taxon>Eurotiomycetidae</taxon>
        <taxon>Eurotiales</taxon>
        <taxon>Aspergillaceae</taxon>
        <taxon>Penicillium</taxon>
    </lineage>
</organism>
<sequence>MPSLDLELVAPSAHHVDSHEKRDVSNFAGHALLSATSFSTLINVTQIHVRLIQVLTSTTDSKITRRILCPSFCSRTDKSTLRNSRIERILQDVSLPILPKEGFETALGRLISKSSFRLDIPTNIPATTPTPLGTVSYVIEVRAATSKHGIITHRRPLKINRQMIQADPKQTQHRLCFPSSNAIQGMILSQNSTPRSGPRISFMATIHTHWETAPADRPTELRHLVVRELRWHAEEIVRIISNLGSPEEKYSICERESVRKLCDGSTKGCWGSGRNQYVKQPHGQKVKAMEGEKPAIRIPFDFTITKRAMVVDDIDLAAYETGAEGFGQALSCGLPWEDYLYSPGRVTKGITVHHQLKIELVMGEDVFHKGTGKLVERKRPRTIVCPAIPLSVSMVST</sequence>
<protein>
    <recommendedName>
        <fullName evidence="3">LDB19 N-terminal domain-containing protein</fullName>
    </recommendedName>
</protein>
<dbReference type="OrthoDB" id="3922101at2759"/>
<name>A0A9W4K2A8_9EURO</name>